<dbReference type="Pfam" id="PF24488">
    <property type="entry name" value="DUF7584"/>
    <property type="match status" value="1"/>
</dbReference>
<dbReference type="Pfam" id="PF24490">
    <property type="entry name" value="DUF7585"/>
    <property type="match status" value="1"/>
</dbReference>
<name>A0A0N5BTF9_STREA</name>
<evidence type="ECO:0000259" key="4">
    <source>
        <dbReference type="Pfam" id="PF24490"/>
    </source>
</evidence>
<dbReference type="InterPro" id="IPR056006">
    <property type="entry name" value="DUF7584"/>
</dbReference>
<sequence>MSSTLLLPTIASALMLLSNYAQGIGHRKFFPPVFKDITETTFPITATAGNTSDVVIVKCPLKGYQHNIKGDSFEVDESIENSTLMIKNGNKELSWIPLMKESLGSKIFKCGRVNLKKSEFDFKGFEWSYKVKWGNALNAEEITIKERIGTDLSDTHKKCNASRQDTLIFTNMKEGGITKVDPVELHNPYVNQKFYYFVKPNENNKDIIKEPCGITKGYNRAPSIIILNHENLPDELKPGQIKTINTEGTEKTKKNFNVQLQLKNNLNFYRGEKISLTKIRYLEGGSKLIKNSGIIVTSNITIEGYELIKMEYVYEGETTKEVISKMYYFGPSSVDFKIDKADVPYVKGDTTGQPNCSAYYMTVGYLEGIRYNGKKYPKDAPSTNEKFEKSGDFYLLKGNHDSSVFLECIYRTPGGKITTRTNFVVKESEKKIETSSNLNINICNAYNIVLVSSLFIMILRYF</sequence>
<feature type="domain" description="DUF7585" evidence="4">
    <location>
        <begin position="28"/>
        <end position="216"/>
    </location>
</feature>
<evidence type="ECO:0000256" key="1">
    <source>
        <dbReference type="SAM" id="SignalP"/>
    </source>
</evidence>
<feature type="domain" description="DUF7583" evidence="2">
    <location>
        <begin position="330"/>
        <end position="424"/>
    </location>
</feature>
<dbReference type="InterPro" id="IPR056007">
    <property type="entry name" value="DUF7585"/>
</dbReference>
<organism evidence="5 6">
    <name type="scientific">Strongyloides papillosus</name>
    <name type="common">Intestinal threadworm</name>
    <dbReference type="NCBI Taxonomy" id="174720"/>
    <lineage>
        <taxon>Eukaryota</taxon>
        <taxon>Metazoa</taxon>
        <taxon>Ecdysozoa</taxon>
        <taxon>Nematoda</taxon>
        <taxon>Chromadorea</taxon>
        <taxon>Rhabditida</taxon>
        <taxon>Tylenchina</taxon>
        <taxon>Panagrolaimomorpha</taxon>
        <taxon>Strongyloidoidea</taxon>
        <taxon>Strongyloididae</taxon>
        <taxon>Strongyloides</taxon>
    </lineage>
</organism>
<evidence type="ECO:0000313" key="6">
    <source>
        <dbReference type="WBParaSite" id="SPAL_0000914100.1"/>
    </source>
</evidence>
<evidence type="ECO:0000259" key="2">
    <source>
        <dbReference type="Pfam" id="PF24486"/>
    </source>
</evidence>
<dbReference type="STRING" id="174720.A0A0N5BTF9"/>
<dbReference type="WBParaSite" id="SPAL_0000914100.1">
    <property type="protein sequence ID" value="SPAL_0000914100.1"/>
    <property type="gene ID" value="SPAL_0000914100"/>
</dbReference>
<proteinExistence type="predicted"/>
<dbReference type="InterPro" id="IPR056005">
    <property type="entry name" value="DUF7583"/>
</dbReference>
<evidence type="ECO:0000313" key="5">
    <source>
        <dbReference type="Proteomes" id="UP000046392"/>
    </source>
</evidence>
<feature type="chain" id="PRO_5005894830" evidence="1">
    <location>
        <begin position="24"/>
        <end position="462"/>
    </location>
</feature>
<dbReference type="Pfam" id="PF24486">
    <property type="entry name" value="DUF7583"/>
    <property type="match status" value="1"/>
</dbReference>
<accession>A0A0N5BTF9</accession>
<evidence type="ECO:0000259" key="3">
    <source>
        <dbReference type="Pfam" id="PF24488"/>
    </source>
</evidence>
<keyword evidence="1" id="KW-0732">Signal</keyword>
<feature type="domain" description="DUF7584" evidence="3">
    <location>
        <begin position="222"/>
        <end position="329"/>
    </location>
</feature>
<reference evidence="6" key="1">
    <citation type="submission" date="2017-02" db="UniProtKB">
        <authorList>
            <consortium name="WormBaseParasite"/>
        </authorList>
    </citation>
    <scope>IDENTIFICATION</scope>
</reference>
<feature type="signal peptide" evidence="1">
    <location>
        <begin position="1"/>
        <end position="23"/>
    </location>
</feature>
<protein>
    <submittedName>
        <fullName evidence="6">Ig-like domain-containing protein</fullName>
    </submittedName>
</protein>
<dbReference type="Proteomes" id="UP000046392">
    <property type="component" value="Unplaced"/>
</dbReference>
<dbReference type="AlphaFoldDB" id="A0A0N5BTF9"/>
<keyword evidence="5" id="KW-1185">Reference proteome</keyword>